<feature type="compositionally biased region" description="Polar residues" evidence="1">
    <location>
        <begin position="134"/>
        <end position="145"/>
    </location>
</feature>
<evidence type="ECO:0000259" key="2">
    <source>
        <dbReference type="PROSITE" id="PS50812"/>
    </source>
</evidence>
<evidence type="ECO:0000313" key="3">
    <source>
        <dbReference type="RefSeq" id="XP_042569803.1"/>
    </source>
</evidence>
<feature type="compositionally biased region" description="Basic and acidic residues" evidence="1">
    <location>
        <begin position="146"/>
        <end position="189"/>
    </location>
</feature>
<feature type="compositionally biased region" description="Polar residues" evidence="1">
    <location>
        <begin position="251"/>
        <end position="261"/>
    </location>
</feature>
<feature type="compositionally biased region" description="Basic and acidic residues" evidence="1">
    <location>
        <begin position="307"/>
        <end position="317"/>
    </location>
</feature>
<dbReference type="GeneID" id="109066175"/>
<feature type="region of interest" description="Disordered" evidence="1">
    <location>
        <begin position="125"/>
        <end position="197"/>
    </location>
</feature>
<organism evidence="3">
    <name type="scientific">Cyprinus carpio</name>
    <name type="common">Common carp</name>
    <dbReference type="NCBI Taxonomy" id="7962"/>
    <lineage>
        <taxon>Eukaryota</taxon>
        <taxon>Metazoa</taxon>
        <taxon>Chordata</taxon>
        <taxon>Craniata</taxon>
        <taxon>Vertebrata</taxon>
        <taxon>Euteleostomi</taxon>
        <taxon>Actinopterygii</taxon>
        <taxon>Neopterygii</taxon>
        <taxon>Teleostei</taxon>
        <taxon>Ostariophysi</taxon>
        <taxon>Cypriniformes</taxon>
        <taxon>Cyprinidae</taxon>
        <taxon>Cyprininae</taxon>
        <taxon>Cyprinus</taxon>
    </lineage>
</organism>
<protein>
    <submittedName>
        <fullName evidence="3">PC4 and SFRS1-interacting protein-like isoform X1</fullName>
    </submittedName>
</protein>
<dbReference type="InterPro" id="IPR021567">
    <property type="entry name" value="LEDGF_IBD"/>
</dbReference>
<name>A0A9Q9VRE9_CYPCA</name>
<dbReference type="Pfam" id="PF00855">
    <property type="entry name" value="PWWP"/>
    <property type="match status" value="1"/>
</dbReference>
<proteinExistence type="predicted"/>
<sequence length="560" mass="63078">MQKGVKMKRSTDEFTPGDTVFAKMKGYPFWPARIGEGKAPRNKIPIFFYGTHSTLLFCSSRTFLFPKDIVPYWPNKEKYGRPIKRGGFEEGMWEIENDPGVGLRGQKKAALVKRLSESRLKLKDAENQIEAKKQTGSRTDSAPNSDSRETLVKPSKTKSESVAKTRSTRSRDSAVKTVTPEDRRTDKVTPARKTLAAGRRVLPSRKIILTRRASAAKTLSARRKHTLNRKILSTAEKPIDAHNHKQPLRVTRSTADLSQTPDEIPATPVTGTALKRKRSLTDSDVKEGVPLPVTNSSSPAGSKRKRFTEEQEPKKSEVQNINTQDKDEQNKLKQMNSDVQIVSEKQDETKEEKKPKDEERSRILAEKRQSVLRSLQGLVTSTRGKTPSSAEEPNEEPDRRSTEQQNNNNNNNNREEELRAHSLSVTDSLLYRLHGDIRISMTLKNPDVSKCLSALDELSTVPVSSRNIQNHSELIDTLRKMRWFRGSEAIMFKASMLYHRFKNIYLIGDTEETRSQEFIEESETEAGAVSGVKAVGLTNVCQETRDTKPLNTCLTGVTSS</sequence>
<reference evidence="3" key="1">
    <citation type="submission" date="2025-08" db="UniProtKB">
        <authorList>
            <consortium name="RefSeq"/>
        </authorList>
    </citation>
    <scope>IDENTIFICATION</scope>
    <source>
        <tissue evidence="3">Muscle</tissue>
    </source>
</reference>
<dbReference type="CDD" id="cd05834">
    <property type="entry name" value="PWWP_HRP"/>
    <property type="match status" value="1"/>
</dbReference>
<accession>A0A9Q9VRE9</accession>
<feature type="region of interest" description="Disordered" evidence="1">
    <location>
        <begin position="236"/>
        <end position="416"/>
    </location>
</feature>
<dbReference type="InterPro" id="IPR000313">
    <property type="entry name" value="PWWP_dom"/>
</dbReference>
<dbReference type="Proteomes" id="UP001155660">
    <property type="component" value="Chromosome A23"/>
</dbReference>
<dbReference type="Pfam" id="PF11467">
    <property type="entry name" value="LEDGF"/>
    <property type="match status" value="1"/>
</dbReference>
<dbReference type="SMART" id="SM00293">
    <property type="entry name" value="PWWP"/>
    <property type="match status" value="1"/>
</dbReference>
<dbReference type="PROSITE" id="PS50812">
    <property type="entry name" value="PWWP"/>
    <property type="match status" value="1"/>
</dbReference>
<feature type="compositionally biased region" description="Polar residues" evidence="1">
    <location>
        <begin position="371"/>
        <end position="391"/>
    </location>
</feature>
<feature type="compositionally biased region" description="Basic and acidic residues" evidence="1">
    <location>
        <begin position="344"/>
        <end position="369"/>
    </location>
</feature>
<dbReference type="RefSeq" id="XP_042569803.1">
    <property type="nucleotide sequence ID" value="XM_042713869.1"/>
</dbReference>
<dbReference type="AlphaFoldDB" id="A0A9Q9VRE9"/>
<gene>
    <name evidence="3" type="primary">LOC109066175</name>
</gene>
<dbReference type="OrthoDB" id="8920156at2759"/>
<feature type="domain" description="PWWP" evidence="2">
    <location>
        <begin position="16"/>
        <end position="68"/>
    </location>
</feature>
<evidence type="ECO:0000256" key="1">
    <source>
        <dbReference type="SAM" id="MobiDB-lite"/>
    </source>
</evidence>
<dbReference type="PANTHER" id="PTHR12550">
    <property type="entry name" value="HEPATOMA-DERIVED GROWTH FACTOR-RELATED"/>
    <property type="match status" value="1"/>
</dbReference>
<dbReference type="PANTHER" id="PTHR12550:SF41">
    <property type="entry name" value="HEPATOMA-DERIVED GROWTH FACTOR"/>
    <property type="match status" value="1"/>
</dbReference>